<dbReference type="Proteomes" id="UP000315112">
    <property type="component" value="Unassembled WGS sequence"/>
</dbReference>
<evidence type="ECO:0000313" key="1">
    <source>
        <dbReference type="EMBL" id="QGZ37770.1"/>
    </source>
</evidence>
<reference evidence="2 3" key="1">
    <citation type="journal article" date="2015" name="Stand. Genomic Sci.">
        <title>Genomic Encyclopedia of Bacterial and Archaeal Type Strains, Phase III: the genomes of soil and plant-associated and newly described type strains.</title>
        <authorList>
            <person name="Whitman W.B."/>
            <person name="Woyke T."/>
            <person name="Klenk H.P."/>
            <person name="Zhou Y."/>
            <person name="Lilburn T.G."/>
            <person name="Beck B.J."/>
            <person name="De Vos P."/>
            <person name="Vandamme P."/>
            <person name="Eisen J.A."/>
            <person name="Garrity G."/>
            <person name="Hugenholtz P."/>
            <person name="Kyrpides N.C."/>
        </authorList>
    </citation>
    <scope>NUCLEOTIDE SEQUENCE [LARGE SCALE GENOMIC DNA]</scope>
    <source>
        <strain evidence="2 3">CGMCC 1.10685</strain>
    </source>
</reference>
<organism evidence="2 3">
    <name type="scientific">Pseudoduganella flava</name>
    <dbReference type="NCBI Taxonomy" id="871742"/>
    <lineage>
        <taxon>Bacteria</taxon>
        <taxon>Pseudomonadati</taxon>
        <taxon>Pseudomonadota</taxon>
        <taxon>Betaproteobacteria</taxon>
        <taxon>Burkholderiales</taxon>
        <taxon>Oxalobacteraceae</taxon>
        <taxon>Telluria group</taxon>
        <taxon>Pseudoduganella</taxon>
    </lineage>
</organism>
<sequence length="239" mass="25316">MQSYTFNLTPGNGQATTLQTVGNLFVYESATTTGDVRVSVKPDSGGEIILKPGQRFRPAKPAMQWQVRMVGTDPLAGTFIIGEGDFDDANTLNRVTLDASFANNVTVMNDSAHRVPVSLDPNQLLQNSAPIMTYTTAKNKLTVGTASTDVVELLAPTDNLNGAVVEQTYAAGTNFTAYMWAKAVKPTTTSDTAGDVINFLDSSARPIDRTRIKVAAGKGIYVVGSGSYSGIVSALLTVL</sequence>
<keyword evidence="4" id="KW-1185">Reference proteome</keyword>
<gene>
    <name evidence="1" type="ORF">GO485_00995</name>
    <name evidence="2" type="ORF">IP92_02940</name>
</gene>
<accession>A0A562PQ54</accession>
<evidence type="ECO:0000313" key="4">
    <source>
        <dbReference type="Proteomes" id="UP000437862"/>
    </source>
</evidence>
<dbReference type="RefSeq" id="WP_145876155.1">
    <property type="nucleotide sequence ID" value="NZ_CP046904.1"/>
</dbReference>
<reference evidence="2" key="2">
    <citation type="submission" date="2019-07" db="EMBL/GenBank/DDBJ databases">
        <authorList>
            <person name="Whitman W."/>
            <person name="Huntemann M."/>
            <person name="Clum A."/>
            <person name="Pillay M."/>
            <person name="Palaniappan K."/>
            <person name="Varghese N."/>
            <person name="Mikhailova N."/>
            <person name="Stamatis D."/>
            <person name="Reddy T."/>
            <person name="Daum C."/>
            <person name="Shapiro N."/>
            <person name="Ivanova N."/>
            <person name="Kyrpides N."/>
            <person name="Woyke T."/>
        </authorList>
    </citation>
    <scope>NUCLEOTIDE SEQUENCE</scope>
    <source>
        <strain evidence="2">CGMCC 1.10685</strain>
    </source>
</reference>
<dbReference type="OrthoDB" id="9885322at2"/>
<dbReference type="Proteomes" id="UP000437862">
    <property type="component" value="Chromosome"/>
</dbReference>
<protein>
    <submittedName>
        <fullName evidence="2">Uncharacterized protein</fullName>
    </submittedName>
</protein>
<name>A0A562PQ54_9BURK</name>
<dbReference type="EMBL" id="VLKW01000005">
    <property type="protein sequence ID" value="TWI46581.1"/>
    <property type="molecule type" value="Genomic_DNA"/>
</dbReference>
<reference evidence="1 4" key="3">
    <citation type="submission" date="2019-12" db="EMBL/GenBank/DDBJ databases">
        <title>Draft Genome Sequences of Six Type Strains of the Genus Massilia.</title>
        <authorList>
            <person name="Miess H."/>
            <person name="Frediansyah A."/>
            <person name="Goeker M."/>
            <person name="Gross H."/>
        </authorList>
    </citation>
    <scope>NUCLEOTIDE SEQUENCE [LARGE SCALE GENOMIC DNA]</scope>
    <source>
        <strain evidence="1 4">DSM 26639</strain>
    </source>
</reference>
<evidence type="ECO:0000313" key="2">
    <source>
        <dbReference type="EMBL" id="TWI46581.1"/>
    </source>
</evidence>
<evidence type="ECO:0000313" key="3">
    <source>
        <dbReference type="Proteomes" id="UP000315112"/>
    </source>
</evidence>
<proteinExistence type="predicted"/>
<dbReference type="EMBL" id="CP046904">
    <property type="protein sequence ID" value="QGZ37770.1"/>
    <property type="molecule type" value="Genomic_DNA"/>
</dbReference>
<dbReference type="AlphaFoldDB" id="A0A562PQ54"/>